<feature type="domain" description="Acyl-CoA dehydrogenase/oxidase C-terminal" evidence="6">
    <location>
        <begin position="269"/>
        <end position="424"/>
    </location>
</feature>
<dbReference type="InterPro" id="IPR041504">
    <property type="entry name" value="AidB_N"/>
</dbReference>
<dbReference type="SUPFAM" id="SSF47203">
    <property type="entry name" value="Acyl-CoA dehydrogenase C-terminal domain-like"/>
    <property type="match status" value="1"/>
</dbReference>
<feature type="domain" description="Acyl-CoA oxidase/dehydrogenase middle" evidence="7">
    <location>
        <begin position="160"/>
        <end position="258"/>
    </location>
</feature>
<dbReference type="RefSeq" id="WP_188681522.1">
    <property type="nucleotide sequence ID" value="NZ_BMNY01000002.1"/>
</dbReference>
<dbReference type="InterPro" id="IPR052904">
    <property type="entry name" value="Acyl-CoA_dehydrogenase-like"/>
</dbReference>
<organism evidence="9 10">
    <name type="scientific">Thermogymnomonas acidicola</name>
    <dbReference type="NCBI Taxonomy" id="399579"/>
    <lineage>
        <taxon>Archaea</taxon>
        <taxon>Methanobacteriati</taxon>
        <taxon>Thermoplasmatota</taxon>
        <taxon>Thermoplasmata</taxon>
        <taxon>Thermoplasmatales</taxon>
        <taxon>Thermogymnomonas</taxon>
    </lineage>
</organism>
<dbReference type="PANTHER" id="PTHR42707">
    <property type="entry name" value="ACYL-COA DEHYDROGENASE"/>
    <property type="match status" value="1"/>
</dbReference>
<dbReference type="Gene3D" id="1.20.140.10">
    <property type="entry name" value="Butyryl-CoA Dehydrogenase, subunit A, domain 3"/>
    <property type="match status" value="1"/>
</dbReference>
<comment type="cofactor">
    <cofactor evidence="1 5">
        <name>FAD</name>
        <dbReference type="ChEBI" id="CHEBI:57692"/>
    </cofactor>
</comment>
<comment type="similarity">
    <text evidence="2 5">Belongs to the acyl-CoA dehydrogenase family.</text>
</comment>
<feature type="domain" description="Adaptive response protein AidB N-terminal" evidence="8">
    <location>
        <begin position="12"/>
        <end position="139"/>
    </location>
</feature>
<comment type="caution">
    <text evidence="9">The sequence shown here is derived from an EMBL/GenBank/DDBJ whole genome shotgun (WGS) entry which is preliminary data.</text>
</comment>
<sequence length="543" mass="61101">MRLDFSSVFLSKGINYFSEDRPLRTFLEYTGFRERSGTLSGLGLYVSEELMEEAMFLDHFGRPKLVSYGIDDRRLDAVWLSRSHWDILRRLHGMGVNSSIYRERDLMTHFLSAYLVSDAGLFCTLTLTGQTLYALMKYGSGALDRYVERFAGPDMWLGATFYTEIQAGSDLANTRTEAVPDGERFRLHGGNKYFASNAGLADGAIVTARVRGSPPGIRSVCTFFVPARRDDGTPNYEVRRLKDKLGTVLVPTGEVILEGSEAYLLGKQGDGIYQALEILTMSRIDDAMAAVGMARKALWEACLYASARSAFGRPVVEHPLAQRDLIELESDLEAATVLSLVAADRFSRCIDERPPYTPLYQYARALSHLAKNLAAWTSDRVTRYAMELMGGRGFLSEYVVEKLHRDAIVTSIWEGTSNIQALDFMEVLPRVREAIQEEVERVRDASDRAVSGNLKVALDSVMDTLYGAQESGTLQYYQKQIADGFARLMALTYLYDAYTDTGERLVRMAADLYYRRNFTEVHGNLDFSQYTDLYGWMLLGRKG</sequence>
<evidence type="ECO:0000313" key="9">
    <source>
        <dbReference type="EMBL" id="GGM77117.1"/>
    </source>
</evidence>
<dbReference type="PANTHER" id="PTHR42707:SF2">
    <property type="entry name" value="ACD11 DEHYDROGENASE"/>
    <property type="match status" value="1"/>
</dbReference>
<proteinExistence type="inferred from homology"/>
<name>A0AA37BS36_9ARCH</name>
<keyword evidence="10" id="KW-1185">Reference proteome</keyword>
<dbReference type="InterPro" id="IPR006089">
    <property type="entry name" value="Acyl-CoA_DH_CS"/>
</dbReference>
<dbReference type="Proteomes" id="UP000632195">
    <property type="component" value="Unassembled WGS sequence"/>
</dbReference>
<dbReference type="PROSITE" id="PS00073">
    <property type="entry name" value="ACYL_COA_DH_2"/>
    <property type="match status" value="1"/>
</dbReference>
<dbReference type="InterPro" id="IPR009100">
    <property type="entry name" value="AcylCoA_DH/oxidase_NM_dom_sf"/>
</dbReference>
<keyword evidence="5" id="KW-0560">Oxidoreductase</keyword>
<keyword evidence="4 5" id="KW-0274">FAD</keyword>
<dbReference type="Gene3D" id="2.40.110.20">
    <property type="match status" value="1"/>
</dbReference>
<dbReference type="Pfam" id="PF00441">
    <property type="entry name" value="Acyl-CoA_dh_1"/>
    <property type="match status" value="1"/>
</dbReference>
<evidence type="ECO:0000313" key="10">
    <source>
        <dbReference type="Proteomes" id="UP000632195"/>
    </source>
</evidence>
<evidence type="ECO:0000256" key="4">
    <source>
        <dbReference type="ARBA" id="ARBA00022827"/>
    </source>
</evidence>
<protein>
    <submittedName>
        <fullName evidence="9">Acyl-CoA dehydrogenase</fullName>
    </submittedName>
</protein>
<evidence type="ECO:0000259" key="6">
    <source>
        <dbReference type="Pfam" id="PF00441"/>
    </source>
</evidence>
<dbReference type="InterPro" id="IPR006091">
    <property type="entry name" value="Acyl-CoA_Oxase/DH_mid-dom"/>
</dbReference>
<accession>A0AA37BS36</accession>
<reference evidence="9" key="2">
    <citation type="submission" date="2022-09" db="EMBL/GenBank/DDBJ databases">
        <authorList>
            <person name="Sun Q."/>
            <person name="Ohkuma M."/>
        </authorList>
    </citation>
    <scope>NUCLEOTIDE SEQUENCE</scope>
    <source>
        <strain evidence="9">JCM 13583</strain>
    </source>
</reference>
<dbReference type="InterPro" id="IPR036250">
    <property type="entry name" value="AcylCo_DH-like_C"/>
</dbReference>
<reference evidence="9" key="1">
    <citation type="journal article" date="2014" name="Int. J. Syst. Evol. Microbiol.">
        <title>Complete genome sequence of Corynebacterium casei LMG S-19264T (=DSM 44701T), isolated from a smear-ripened cheese.</title>
        <authorList>
            <consortium name="US DOE Joint Genome Institute (JGI-PGF)"/>
            <person name="Walter F."/>
            <person name="Albersmeier A."/>
            <person name="Kalinowski J."/>
            <person name="Ruckert C."/>
        </authorList>
    </citation>
    <scope>NUCLEOTIDE SEQUENCE</scope>
    <source>
        <strain evidence="9">JCM 13583</strain>
    </source>
</reference>
<dbReference type="Pfam" id="PF18158">
    <property type="entry name" value="AidB_N"/>
    <property type="match status" value="1"/>
</dbReference>
<evidence type="ECO:0000259" key="8">
    <source>
        <dbReference type="Pfam" id="PF18158"/>
    </source>
</evidence>
<evidence type="ECO:0000256" key="3">
    <source>
        <dbReference type="ARBA" id="ARBA00022630"/>
    </source>
</evidence>
<keyword evidence="3 5" id="KW-0285">Flavoprotein</keyword>
<dbReference type="InterPro" id="IPR009075">
    <property type="entry name" value="AcylCo_DH/oxidase_C"/>
</dbReference>
<evidence type="ECO:0000259" key="7">
    <source>
        <dbReference type="Pfam" id="PF02770"/>
    </source>
</evidence>
<evidence type="ECO:0000256" key="2">
    <source>
        <dbReference type="ARBA" id="ARBA00009347"/>
    </source>
</evidence>
<dbReference type="Pfam" id="PF02770">
    <property type="entry name" value="Acyl-CoA_dh_M"/>
    <property type="match status" value="1"/>
</dbReference>
<evidence type="ECO:0000256" key="5">
    <source>
        <dbReference type="RuleBase" id="RU362125"/>
    </source>
</evidence>
<dbReference type="EMBL" id="BMNY01000002">
    <property type="protein sequence ID" value="GGM77117.1"/>
    <property type="molecule type" value="Genomic_DNA"/>
</dbReference>
<dbReference type="AlphaFoldDB" id="A0AA37BS36"/>
<gene>
    <name evidence="9" type="ORF">GCM10007108_13990</name>
</gene>
<evidence type="ECO:0000256" key="1">
    <source>
        <dbReference type="ARBA" id="ARBA00001974"/>
    </source>
</evidence>
<dbReference type="GO" id="GO:0003995">
    <property type="term" value="F:acyl-CoA dehydrogenase activity"/>
    <property type="evidence" value="ECO:0007669"/>
    <property type="project" value="InterPro"/>
</dbReference>
<dbReference type="SUPFAM" id="SSF56645">
    <property type="entry name" value="Acyl-CoA dehydrogenase NM domain-like"/>
    <property type="match status" value="1"/>
</dbReference>